<dbReference type="Pfam" id="PF05016">
    <property type="entry name" value="ParE_toxin"/>
    <property type="match status" value="1"/>
</dbReference>
<keyword evidence="1" id="KW-1277">Toxin-antitoxin system</keyword>
<evidence type="ECO:0000313" key="2">
    <source>
        <dbReference type="EMBL" id="RVU70052.1"/>
    </source>
</evidence>
<keyword evidence="3" id="KW-1185">Reference proteome</keyword>
<dbReference type="EMBL" id="RXIA01000033">
    <property type="protein sequence ID" value="RVU70052.1"/>
    <property type="molecule type" value="Genomic_DNA"/>
</dbReference>
<dbReference type="AlphaFoldDB" id="A0A437ST78"/>
<comment type="caution">
    <text evidence="2">The sequence shown here is derived from an EMBL/GenBank/DDBJ whole genome shotgun (WGS) entry which is preliminary data.</text>
</comment>
<gene>
    <name evidence="2" type="ORF">EJK17_09725</name>
</gene>
<dbReference type="InterPro" id="IPR007712">
    <property type="entry name" value="RelE/ParE_toxin"/>
</dbReference>
<organism evidence="2 3">
    <name type="scientific">Lactobacillus xujianguonis</name>
    <dbReference type="NCBI Taxonomy" id="2495899"/>
    <lineage>
        <taxon>Bacteria</taxon>
        <taxon>Bacillati</taxon>
        <taxon>Bacillota</taxon>
        <taxon>Bacilli</taxon>
        <taxon>Lactobacillales</taxon>
        <taxon>Lactobacillaceae</taxon>
        <taxon>Lactobacillus</taxon>
    </lineage>
</organism>
<dbReference type="Proteomes" id="UP000288291">
    <property type="component" value="Unassembled WGS sequence"/>
</dbReference>
<accession>A0A437ST78</accession>
<dbReference type="RefSeq" id="WP_103662506.1">
    <property type="nucleotide sequence ID" value="NZ_ML136901.1"/>
</dbReference>
<evidence type="ECO:0000313" key="3">
    <source>
        <dbReference type="Proteomes" id="UP000288291"/>
    </source>
</evidence>
<proteinExistence type="predicted"/>
<dbReference type="Gene3D" id="3.30.2310.20">
    <property type="entry name" value="RelE-like"/>
    <property type="match status" value="1"/>
</dbReference>
<sequence>MKNYNINLYPYVYDELEEIGLMLKRLAKSNKVTQDYLNKIKSTISSLTYFPERYKVISWCDDKAFRKVNVKKFSIFYYVKDNTVWISDILLSSTNKANNY</sequence>
<name>A0A437ST78_9LACO</name>
<evidence type="ECO:0000256" key="1">
    <source>
        <dbReference type="ARBA" id="ARBA00022649"/>
    </source>
</evidence>
<dbReference type="InterPro" id="IPR035093">
    <property type="entry name" value="RelE/ParE_toxin_dom_sf"/>
</dbReference>
<reference evidence="2 3" key="1">
    <citation type="submission" date="2018-12" db="EMBL/GenBank/DDBJ databases">
        <authorList>
            <person name="Meng J."/>
        </authorList>
    </citation>
    <scope>NUCLEOTIDE SEQUENCE [LARGE SCALE GENOMIC DNA]</scope>
    <source>
        <strain evidence="2 3">HT111-2</strain>
    </source>
</reference>
<protein>
    <submittedName>
        <fullName evidence="2">Type II toxin-antitoxin system RelE/ParE family toxin</fullName>
    </submittedName>
</protein>